<sequence>MTSALQLLYIWKSRARRSQHLGGASEADPSDPDPDPDFRRHRRDISHGRRRGDVDSSRRSYAGASKGRHSKYCGSHKERELGRSVSSAGDYFCPGNSSNGGVCSSRLSRLGLIKNDHLPGAVLEARKRLIERLGSVSLTESRLGDEAPILMTNSKTPYCDSTSIPTEQAMSSHFSNKKKPPTRIWEALHSLKPEIFKSSEEKDGGRLIAELPDCSICLEKFVDGDELVRLCCNHKFHPCCLEPWLQSNGDCPYCRRTI</sequence>
<dbReference type="PROSITE" id="PS50089">
    <property type="entry name" value="ZF_RING_2"/>
    <property type="match status" value="1"/>
</dbReference>
<dbReference type="GO" id="GO:0008270">
    <property type="term" value="F:zinc ion binding"/>
    <property type="evidence" value="ECO:0007669"/>
    <property type="project" value="UniProtKB-KW"/>
</dbReference>
<evidence type="ECO:0000256" key="1">
    <source>
        <dbReference type="ARBA" id="ARBA00022723"/>
    </source>
</evidence>
<dbReference type="PANTHER" id="PTHR45931">
    <property type="entry name" value="SI:CH211-59O9.10"/>
    <property type="match status" value="1"/>
</dbReference>
<evidence type="ECO:0000256" key="4">
    <source>
        <dbReference type="PROSITE-ProRule" id="PRU00175"/>
    </source>
</evidence>
<evidence type="ECO:0000256" key="5">
    <source>
        <dbReference type="SAM" id="MobiDB-lite"/>
    </source>
</evidence>
<dbReference type="EC" id="3.1.27.-" evidence="7"/>
<protein>
    <submittedName>
        <fullName evidence="7">RING-H2 finger protein ATL60</fullName>
        <ecNumber evidence="7">3.1.27.-</ecNumber>
    </submittedName>
</protein>
<gene>
    <name evidence="7" type="primary">ATL60</name>
    <name evidence="7" type="ORF">AXF42_Ash000103</name>
</gene>
<dbReference type="InterPro" id="IPR051834">
    <property type="entry name" value="RING_finger_E3_ligase"/>
</dbReference>
<reference evidence="7 8" key="1">
    <citation type="journal article" date="2017" name="Nature">
        <title>The Apostasia genome and the evolution of orchids.</title>
        <authorList>
            <person name="Zhang G.Q."/>
            <person name="Liu K.W."/>
            <person name="Li Z."/>
            <person name="Lohaus R."/>
            <person name="Hsiao Y.Y."/>
            <person name="Niu S.C."/>
            <person name="Wang J.Y."/>
            <person name="Lin Y.C."/>
            <person name="Xu Q."/>
            <person name="Chen L.J."/>
            <person name="Yoshida K."/>
            <person name="Fujiwara S."/>
            <person name="Wang Z.W."/>
            <person name="Zhang Y.Q."/>
            <person name="Mitsuda N."/>
            <person name="Wang M."/>
            <person name="Liu G.H."/>
            <person name="Pecoraro L."/>
            <person name="Huang H.X."/>
            <person name="Xiao X.J."/>
            <person name="Lin M."/>
            <person name="Wu X.Y."/>
            <person name="Wu W.L."/>
            <person name="Chen Y.Y."/>
            <person name="Chang S.B."/>
            <person name="Sakamoto S."/>
            <person name="Ohme-Takagi M."/>
            <person name="Yagi M."/>
            <person name="Zeng S.J."/>
            <person name="Shen C.Y."/>
            <person name="Yeh C.M."/>
            <person name="Luo Y.B."/>
            <person name="Tsai W.C."/>
            <person name="Van de Peer Y."/>
            <person name="Liu Z.J."/>
        </authorList>
    </citation>
    <scope>NUCLEOTIDE SEQUENCE [LARGE SCALE GENOMIC DNA]</scope>
    <source>
        <strain evidence="8">cv. Shenzhen</strain>
        <tissue evidence="7">Stem</tissue>
    </source>
</reference>
<evidence type="ECO:0000256" key="3">
    <source>
        <dbReference type="ARBA" id="ARBA00022833"/>
    </source>
</evidence>
<evidence type="ECO:0000313" key="7">
    <source>
        <dbReference type="EMBL" id="PKA54270.1"/>
    </source>
</evidence>
<evidence type="ECO:0000259" key="6">
    <source>
        <dbReference type="PROSITE" id="PS50089"/>
    </source>
</evidence>
<dbReference type="OrthoDB" id="8062037at2759"/>
<dbReference type="GO" id="GO:0016787">
    <property type="term" value="F:hydrolase activity"/>
    <property type="evidence" value="ECO:0007669"/>
    <property type="project" value="UniProtKB-KW"/>
</dbReference>
<organism evidence="7 8">
    <name type="scientific">Apostasia shenzhenica</name>
    <dbReference type="NCBI Taxonomy" id="1088818"/>
    <lineage>
        <taxon>Eukaryota</taxon>
        <taxon>Viridiplantae</taxon>
        <taxon>Streptophyta</taxon>
        <taxon>Embryophyta</taxon>
        <taxon>Tracheophyta</taxon>
        <taxon>Spermatophyta</taxon>
        <taxon>Magnoliopsida</taxon>
        <taxon>Liliopsida</taxon>
        <taxon>Asparagales</taxon>
        <taxon>Orchidaceae</taxon>
        <taxon>Apostasioideae</taxon>
        <taxon>Apostasia</taxon>
    </lineage>
</organism>
<proteinExistence type="predicted"/>
<feature type="region of interest" description="Disordered" evidence="5">
    <location>
        <begin position="19"/>
        <end position="79"/>
    </location>
</feature>
<dbReference type="SMART" id="SM00184">
    <property type="entry name" value="RING"/>
    <property type="match status" value="1"/>
</dbReference>
<feature type="compositionally biased region" description="Basic and acidic residues" evidence="5">
    <location>
        <begin position="45"/>
        <end position="58"/>
    </location>
</feature>
<evidence type="ECO:0000313" key="8">
    <source>
        <dbReference type="Proteomes" id="UP000236161"/>
    </source>
</evidence>
<dbReference type="InterPro" id="IPR013083">
    <property type="entry name" value="Znf_RING/FYVE/PHD"/>
</dbReference>
<dbReference type="InterPro" id="IPR001841">
    <property type="entry name" value="Znf_RING"/>
</dbReference>
<keyword evidence="7" id="KW-0378">Hydrolase</keyword>
<keyword evidence="1" id="KW-0479">Metal-binding</keyword>
<keyword evidence="3" id="KW-0862">Zinc</keyword>
<keyword evidence="2 4" id="KW-0863">Zinc-finger</keyword>
<dbReference type="GO" id="GO:0061630">
    <property type="term" value="F:ubiquitin protein ligase activity"/>
    <property type="evidence" value="ECO:0007669"/>
    <property type="project" value="TreeGrafter"/>
</dbReference>
<dbReference type="SUPFAM" id="SSF57850">
    <property type="entry name" value="RING/U-box"/>
    <property type="match status" value="1"/>
</dbReference>
<dbReference type="Pfam" id="PF13639">
    <property type="entry name" value="zf-RING_2"/>
    <property type="match status" value="1"/>
</dbReference>
<dbReference type="PANTHER" id="PTHR45931:SF3">
    <property type="entry name" value="RING ZINC FINGER-CONTAINING PROTEIN"/>
    <property type="match status" value="1"/>
</dbReference>
<dbReference type="AlphaFoldDB" id="A0A2I0AFD7"/>
<dbReference type="Gene3D" id="3.30.40.10">
    <property type="entry name" value="Zinc/RING finger domain, C3HC4 (zinc finger)"/>
    <property type="match status" value="1"/>
</dbReference>
<evidence type="ECO:0000256" key="2">
    <source>
        <dbReference type="ARBA" id="ARBA00022771"/>
    </source>
</evidence>
<dbReference type="STRING" id="1088818.A0A2I0AFD7"/>
<dbReference type="GO" id="GO:0006511">
    <property type="term" value="P:ubiquitin-dependent protein catabolic process"/>
    <property type="evidence" value="ECO:0007669"/>
    <property type="project" value="TreeGrafter"/>
</dbReference>
<dbReference type="GO" id="GO:0005634">
    <property type="term" value="C:nucleus"/>
    <property type="evidence" value="ECO:0007669"/>
    <property type="project" value="TreeGrafter"/>
</dbReference>
<dbReference type="EMBL" id="KZ451982">
    <property type="protein sequence ID" value="PKA54270.1"/>
    <property type="molecule type" value="Genomic_DNA"/>
</dbReference>
<accession>A0A2I0AFD7</accession>
<dbReference type="Proteomes" id="UP000236161">
    <property type="component" value="Unassembled WGS sequence"/>
</dbReference>
<name>A0A2I0AFD7_9ASPA</name>
<keyword evidence="8" id="KW-1185">Reference proteome</keyword>
<feature type="domain" description="RING-type" evidence="6">
    <location>
        <begin position="214"/>
        <end position="255"/>
    </location>
</feature>